<organism evidence="1 2">
    <name type="scientific">Acanthoscelides obtectus</name>
    <name type="common">Bean weevil</name>
    <name type="synonym">Bruchus obtectus</name>
    <dbReference type="NCBI Taxonomy" id="200917"/>
    <lineage>
        <taxon>Eukaryota</taxon>
        <taxon>Metazoa</taxon>
        <taxon>Ecdysozoa</taxon>
        <taxon>Arthropoda</taxon>
        <taxon>Hexapoda</taxon>
        <taxon>Insecta</taxon>
        <taxon>Pterygota</taxon>
        <taxon>Neoptera</taxon>
        <taxon>Endopterygota</taxon>
        <taxon>Coleoptera</taxon>
        <taxon>Polyphaga</taxon>
        <taxon>Cucujiformia</taxon>
        <taxon>Chrysomeloidea</taxon>
        <taxon>Chrysomelidae</taxon>
        <taxon>Bruchinae</taxon>
        <taxon>Bruchini</taxon>
        <taxon>Acanthoscelides</taxon>
    </lineage>
</organism>
<reference evidence="1" key="1">
    <citation type="submission" date="2022-03" db="EMBL/GenBank/DDBJ databases">
        <authorList>
            <person name="Sayadi A."/>
        </authorList>
    </citation>
    <scope>NUCLEOTIDE SEQUENCE</scope>
</reference>
<dbReference type="Proteomes" id="UP001152888">
    <property type="component" value="Unassembled WGS sequence"/>
</dbReference>
<comment type="caution">
    <text evidence="1">The sequence shown here is derived from an EMBL/GenBank/DDBJ whole genome shotgun (WGS) entry which is preliminary data.</text>
</comment>
<evidence type="ECO:0000313" key="2">
    <source>
        <dbReference type="Proteomes" id="UP001152888"/>
    </source>
</evidence>
<name>A0A9P0M7F1_ACAOB</name>
<gene>
    <name evidence="1" type="ORF">ACAOBT_LOCUS29183</name>
</gene>
<sequence>MAAHMERYACISLKKMNNRQLRIRKNYLMNPFGLPTDYLEQS</sequence>
<protein>
    <submittedName>
        <fullName evidence="1">Uncharacterized protein</fullName>
    </submittedName>
</protein>
<evidence type="ECO:0000313" key="1">
    <source>
        <dbReference type="EMBL" id="CAH2006594.1"/>
    </source>
</evidence>
<accession>A0A9P0M7F1</accession>
<proteinExistence type="predicted"/>
<dbReference type="EMBL" id="CAKOFQ010007695">
    <property type="protein sequence ID" value="CAH2006594.1"/>
    <property type="molecule type" value="Genomic_DNA"/>
</dbReference>
<dbReference type="AlphaFoldDB" id="A0A9P0M7F1"/>
<keyword evidence="2" id="KW-1185">Reference proteome</keyword>